<proteinExistence type="predicted"/>
<dbReference type="EMBL" id="SOSA01000056">
    <property type="protein sequence ID" value="THC97998.1"/>
    <property type="molecule type" value="Genomic_DNA"/>
</dbReference>
<organism evidence="1 2">
    <name type="scientific">Aspergillus tanneri</name>
    <dbReference type="NCBI Taxonomy" id="1220188"/>
    <lineage>
        <taxon>Eukaryota</taxon>
        <taxon>Fungi</taxon>
        <taxon>Dikarya</taxon>
        <taxon>Ascomycota</taxon>
        <taxon>Pezizomycotina</taxon>
        <taxon>Eurotiomycetes</taxon>
        <taxon>Eurotiomycetidae</taxon>
        <taxon>Eurotiales</taxon>
        <taxon>Aspergillaceae</taxon>
        <taxon>Aspergillus</taxon>
        <taxon>Aspergillus subgen. Circumdati</taxon>
    </lineage>
</organism>
<comment type="caution">
    <text evidence="1">The sequence shown here is derived from an EMBL/GenBank/DDBJ whole genome shotgun (WGS) entry which is preliminary data.</text>
</comment>
<evidence type="ECO:0000313" key="1">
    <source>
        <dbReference type="EMBL" id="THC97998.1"/>
    </source>
</evidence>
<protein>
    <submittedName>
        <fullName evidence="1">Uncharacterized protein</fullName>
    </submittedName>
</protein>
<gene>
    <name evidence="1" type="ORF">EYZ11_002500</name>
</gene>
<dbReference type="VEuPathDB" id="FungiDB:EYZ11_002500"/>
<reference evidence="1 2" key="1">
    <citation type="submission" date="2019-03" db="EMBL/GenBank/DDBJ databases">
        <title>The genome sequence of a newly discovered highly antifungal drug resistant Aspergillus species, Aspergillus tanneri NIH 1004.</title>
        <authorList>
            <person name="Mounaud S."/>
            <person name="Singh I."/>
            <person name="Joardar V."/>
            <person name="Pakala S."/>
            <person name="Pakala S."/>
            <person name="Venepally P."/>
            <person name="Hoover J."/>
            <person name="Nierman W."/>
            <person name="Chung J."/>
            <person name="Losada L."/>
        </authorList>
    </citation>
    <scope>NUCLEOTIDE SEQUENCE [LARGE SCALE GENOMIC DNA]</scope>
    <source>
        <strain evidence="1 2">NIH1004</strain>
    </source>
</reference>
<evidence type="ECO:0000313" key="2">
    <source>
        <dbReference type="Proteomes" id="UP000308092"/>
    </source>
</evidence>
<name>A0A4S3JSN8_9EURO</name>
<dbReference type="Proteomes" id="UP000308092">
    <property type="component" value="Unassembled WGS sequence"/>
</dbReference>
<sequence>MVYVGPLFQTNSFPKDGTNVQAPAEIDASIIAAVRRLVSLGRGYMRNLAQIN</sequence>
<accession>A0A4S3JSN8</accession>
<keyword evidence="2" id="KW-1185">Reference proteome</keyword>
<dbReference type="AlphaFoldDB" id="A0A4S3JSN8"/>